<dbReference type="InterPro" id="IPR036322">
    <property type="entry name" value="WD40_repeat_dom_sf"/>
</dbReference>
<dbReference type="Proteomes" id="UP000823405">
    <property type="component" value="Unassembled WGS sequence"/>
</dbReference>
<feature type="repeat" description="WD" evidence="3">
    <location>
        <begin position="77"/>
        <end position="118"/>
    </location>
</feature>
<dbReference type="InterPro" id="IPR020472">
    <property type="entry name" value="WD40_PAC1"/>
</dbReference>
<dbReference type="InterPro" id="IPR001632">
    <property type="entry name" value="WD40_G-protein_beta-like"/>
</dbReference>
<dbReference type="PRINTS" id="PR00320">
    <property type="entry name" value="GPROTEINBRPT"/>
</dbReference>
<accession>A0A9P6UEC4</accession>
<dbReference type="PROSITE" id="PS00678">
    <property type="entry name" value="WD_REPEATS_1"/>
    <property type="match status" value="2"/>
</dbReference>
<organism evidence="4 5">
    <name type="scientific">Linnemannia gamsii</name>
    <dbReference type="NCBI Taxonomy" id="64522"/>
    <lineage>
        <taxon>Eukaryota</taxon>
        <taxon>Fungi</taxon>
        <taxon>Fungi incertae sedis</taxon>
        <taxon>Mucoromycota</taxon>
        <taxon>Mortierellomycotina</taxon>
        <taxon>Mortierellomycetes</taxon>
        <taxon>Mortierellales</taxon>
        <taxon>Mortierellaceae</taxon>
        <taxon>Linnemannia</taxon>
    </lineage>
</organism>
<dbReference type="PANTHER" id="PTHR19848">
    <property type="entry name" value="WD40 REPEAT PROTEIN"/>
    <property type="match status" value="1"/>
</dbReference>
<sequence>MSVVYSPKGKQIASGSVDQTVRLWDAESGQAGPILKGHTHWVQSVAYSPKGKQIASGSSDKTVRLWDAHDGKAEHILEGHTNWVQSVTYSPSGEQIASGSLDNTVRLWDVASGECLNVIQEFSGGVFSVAWMELNGRQYLVTGSVDQSVRQWAIQKEPEGYQVKLLWSSKHDMLAVTDALFEGVQGLSEMNARLLKQRGAVDKRE</sequence>
<dbReference type="SUPFAM" id="SSF50978">
    <property type="entry name" value="WD40 repeat-like"/>
    <property type="match status" value="1"/>
</dbReference>
<dbReference type="PROSITE" id="PS50082">
    <property type="entry name" value="WD_REPEATS_2"/>
    <property type="match status" value="3"/>
</dbReference>
<dbReference type="InterPro" id="IPR019775">
    <property type="entry name" value="WD40_repeat_CS"/>
</dbReference>
<dbReference type="PROSITE" id="PS50294">
    <property type="entry name" value="WD_REPEATS_REGION"/>
    <property type="match status" value="3"/>
</dbReference>
<keyword evidence="1 3" id="KW-0853">WD repeat</keyword>
<dbReference type="PRINTS" id="PR00319">
    <property type="entry name" value="GPROTEINB"/>
</dbReference>
<feature type="repeat" description="WD" evidence="3">
    <location>
        <begin position="35"/>
        <end position="76"/>
    </location>
</feature>
<evidence type="ECO:0000256" key="1">
    <source>
        <dbReference type="ARBA" id="ARBA00022574"/>
    </source>
</evidence>
<evidence type="ECO:0000313" key="4">
    <source>
        <dbReference type="EMBL" id="KAG0282264.1"/>
    </source>
</evidence>
<dbReference type="OrthoDB" id="2405918at2759"/>
<evidence type="ECO:0000256" key="2">
    <source>
        <dbReference type="ARBA" id="ARBA00022737"/>
    </source>
</evidence>
<dbReference type="CDD" id="cd00200">
    <property type="entry name" value="WD40"/>
    <property type="match status" value="1"/>
</dbReference>
<feature type="non-terminal residue" evidence="4">
    <location>
        <position position="205"/>
    </location>
</feature>
<dbReference type="InterPro" id="IPR015943">
    <property type="entry name" value="WD40/YVTN_repeat-like_dom_sf"/>
</dbReference>
<keyword evidence="5" id="KW-1185">Reference proteome</keyword>
<evidence type="ECO:0000313" key="5">
    <source>
        <dbReference type="Proteomes" id="UP000823405"/>
    </source>
</evidence>
<dbReference type="AlphaFoldDB" id="A0A9P6UEC4"/>
<name>A0A9P6UEC4_9FUNG</name>
<feature type="repeat" description="WD" evidence="3">
    <location>
        <begin position="1"/>
        <end position="30"/>
    </location>
</feature>
<evidence type="ECO:0008006" key="6">
    <source>
        <dbReference type="Google" id="ProtNLM"/>
    </source>
</evidence>
<comment type="caution">
    <text evidence="4">The sequence shown here is derived from an EMBL/GenBank/DDBJ whole genome shotgun (WGS) entry which is preliminary data.</text>
</comment>
<dbReference type="Pfam" id="PF00400">
    <property type="entry name" value="WD40"/>
    <property type="match status" value="4"/>
</dbReference>
<proteinExistence type="predicted"/>
<keyword evidence="2" id="KW-0677">Repeat</keyword>
<protein>
    <recommendedName>
        <fullName evidence="6">WD40 repeat-like protein</fullName>
    </recommendedName>
</protein>
<reference evidence="4" key="1">
    <citation type="journal article" date="2020" name="Fungal Divers.">
        <title>Resolving the Mortierellaceae phylogeny through synthesis of multi-gene phylogenetics and phylogenomics.</title>
        <authorList>
            <person name="Vandepol N."/>
            <person name="Liber J."/>
            <person name="Desiro A."/>
            <person name="Na H."/>
            <person name="Kennedy M."/>
            <person name="Barry K."/>
            <person name="Grigoriev I.V."/>
            <person name="Miller A.N."/>
            <person name="O'Donnell K."/>
            <person name="Stajich J.E."/>
            <person name="Bonito G."/>
        </authorList>
    </citation>
    <scope>NUCLEOTIDE SEQUENCE</scope>
    <source>
        <strain evidence="4">NVP60</strain>
    </source>
</reference>
<dbReference type="SMART" id="SM00320">
    <property type="entry name" value="WD40"/>
    <property type="match status" value="4"/>
</dbReference>
<gene>
    <name evidence="4" type="ORF">BGZ97_009060</name>
</gene>
<dbReference type="InterPro" id="IPR001680">
    <property type="entry name" value="WD40_rpt"/>
</dbReference>
<dbReference type="PANTHER" id="PTHR19848:SF8">
    <property type="entry name" value="F-BOX AND WD REPEAT DOMAIN CONTAINING 7"/>
    <property type="match status" value="1"/>
</dbReference>
<evidence type="ECO:0000256" key="3">
    <source>
        <dbReference type="PROSITE-ProRule" id="PRU00221"/>
    </source>
</evidence>
<dbReference type="EMBL" id="JAAAIN010004267">
    <property type="protein sequence ID" value="KAG0282264.1"/>
    <property type="molecule type" value="Genomic_DNA"/>
</dbReference>
<dbReference type="Gene3D" id="2.130.10.10">
    <property type="entry name" value="YVTN repeat-like/Quinoprotein amine dehydrogenase"/>
    <property type="match status" value="2"/>
</dbReference>